<organism evidence="7 8">
    <name type="scientific">Candidatus Korarchaeum cryptofilum</name>
    <dbReference type="NCBI Taxonomy" id="498846"/>
    <lineage>
        <taxon>Archaea</taxon>
        <taxon>Thermoproteota</taxon>
        <taxon>Candidatus Korarchaeia</taxon>
        <taxon>Candidatus Korarchaeales</taxon>
        <taxon>Candidatus Korarchaeaceae</taxon>
        <taxon>Candidatus Korarchaeum</taxon>
    </lineage>
</organism>
<name>A0A429FZT6_9CREN</name>
<comment type="similarity">
    <text evidence="2">Belongs to the class-III pyridine nucleotide-disulfide oxidoreductase family.</text>
</comment>
<dbReference type="SUPFAM" id="SSF55424">
    <property type="entry name" value="FAD/NAD-linked reductases, dimerisation (C-terminal) domain"/>
    <property type="match status" value="1"/>
</dbReference>
<dbReference type="InterPro" id="IPR016156">
    <property type="entry name" value="FAD/NAD-linked_Rdtase_dimer_sf"/>
</dbReference>
<evidence type="ECO:0000259" key="6">
    <source>
        <dbReference type="Pfam" id="PF07992"/>
    </source>
</evidence>
<proteinExistence type="inferred from homology"/>
<dbReference type="EMBL" id="RCOR01000050">
    <property type="protein sequence ID" value="RSN67081.1"/>
    <property type="molecule type" value="Genomic_DNA"/>
</dbReference>
<dbReference type="PANTHER" id="PTHR43429">
    <property type="entry name" value="PYRIDINE NUCLEOTIDE-DISULFIDE OXIDOREDUCTASE DOMAIN-CONTAINING"/>
    <property type="match status" value="1"/>
</dbReference>
<dbReference type="Pfam" id="PF02852">
    <property type="entry name" value="Pyr_redox_dim"/>
    <property type="match status" value="1"/>
</dbReference>
<dbReference type="PRINTS" id="PR00411">
    <property type="entry name" value="PNDRDTASEI"/>
</dbReference>
<dbReference type="Gene3D" id="3.50.50.60">
    <property type="entry name" value="FAD/NAD(P)-binding domain"/>
    <property type="match status" value="2"/>
</dbReference>
<dbReference type="InterPro" id="IPR023753">
    <property type="entry name" value="FAD/NAD-binding_dom"/>
</dbReference>
<gene>
    <name evidence="7" type="ORF">D9Q81_09390</name>
</gene>
<dbReference type="Pfam" id="PF07992">
    <property type="entry name" value="Pyr_redox_2"/>
    <property type="match status" value="1"/>
</dbReference>
<dbReference type="Gene3D" id="3.30.390.30">
    <property type="match status" value="1"/>
</dbReference>
<evidence type="ECO:0000313" key="8">
    <source>
        <dbReference type="Proteomes" id="UP000278149"/>
    </source>
</evidence>
<evidence type="ECO:0000259" key="5">
    <source>
        <dbReference type="Pfam" id="PF02852"/>
    </source>
</evidence>
<dbReference type="Proteomes" id="UP000278149">
    <property type="component" value="Unassembled WGS sequence"/>
</dbReference>
<feature type="domain" description="FAD/NAD(P)-binding" evidence="6">
    <location>
        <begin position="8"/>
        <end position="288"/>
    </location>
</feature>
<dbReference type="InterPro" id="IPR004099">
    <property type="entry name" value="Pyr_nucl-diS_OxRdtase_dimer"/>
</dbReference>
<dbReference type="GO" id="GO:0016491">
    <property type="term" value="F:oxidoreductase activity"/>
    <property type="evidence" value="ECO:0007669"/>
    <property type="project" value="InterPro"/>
</dbReference>
<comment type="caution">
    <text evidence="7">The sequence shown here is derived from an EMBL/GenBank/DDBJ whole genome shotgun (WGS) entry which is preliminary data.</text>
</comment>
<evidence type="ECO:0000256" key="1">
    <source>
        <dbReference type="ARBA" id="ARBA00001974"/>
    </source>
</evidence>
<dbReference type="InterPro" id="IPR036188">
    <property type="entry name" value="FAD/NAD-bd_sf"/>
</dbReference>
<reference evidence="7 8" key="1">
    <citation type="submission" date="2018-10" db="EMBL/GenBank/DDBJ databases">
        <title>Co-occurring genomic capacity for anaerobic methane metabolism and dissimilatory sulfite reduction discovered in the Korarchaeota.</title>
        <authorList>
            <person name="Mckay L.J."/>
            <person name="Dlakic M."/>
            <person name="Fields M.W."/>
            <person name="Delmont T.O."/>
            <person name="Eren A.M."/>
            <person name="Jay Z.J."/>
            <person name="Klingelsmith K.B."/>
            <person name="Rusch D.B."/>
            <person name="Inskeep W.P."/>
        </authorList>
    </citation>
    <scope>NUCLEOTIDE SEQUENCE [LARGE SCALE GENOMIC DNA]</scope>
    <source>
        <strain evidence="7 8">WS</strain>
    </source>
</reference>
<evidence type="ECO:0000256" key="3">
    <source>
        <dbReference type="ARBA" id="ARBA00022630"/>
    </source>
</evidence>
<evidence type="ECO:0000313" key="7">
    <source>
        <dbReference type="EMBL" id="RSN67081.1"/>
    </source>
</evidence>
<accession>A0A429FZT6</accession>
<dbReference type="PANTHER" id="PTHR43429:SF3">
    <property type="entry name" value="NITRITE REDUCTASE [NAD(P)H]"/>
    <property type="match status" value="1"/>
</dbReference>
<comment type="cofactor">
    <cofactor evidence="1">
        <name>FAD</name>
        <dbReference type="ChEBI" id="CHEBI:57692"/>
    </cofactor>
</comment>
<feature type="domain" description="Pyridine nucleotide-disulphide oxidoreductase dimerisation" evidence="5">
    <location>
        <begin position="328"/>
        <end position="430"/>
    </location>
</feature>
<keyword evidence="3" id="KW-0285">Flavoprotein</keyword>
<protein>
    <submittedName>
        <fullName evidence="7">Pyridine nucleotide-disulfide oxidoreductase</fullName>
    </submittedName>
</protein>
<dbReference type="SUPFAM" id="SSF51905">
    <property type="entry name" value="FAD/NAD(P)-binding domain"/>
    <property type="match status" value="1"/>
</dbReference>
<keyword evidence="4" id="KW-0274">FAD</keyword>
<sequence length="449" mass="48921">MFRMQARDIIIVGGSASGFTAALAARVLYKEKSILLLKKEDKTLIPCGIPYLAATIESCDKNLMPYSLLTSQGVEVVIDEVVDIDRNSKIVITASGNSYKYEKLILATGSLPFIPPSIEGTNLKNVFLVYKRYEEIEALKKALRDANKIVIIGGGFIGVELADDLSNIEKDVTIVEMLPHCLLQNMDEEFAIKAEEELRKRGIKIITDKTVKRIYGKERAEGVELEDGEKIPADVVVISTGYRPNVELAKKIGLRIGDYGVLVDEFMRTSDLDIFAVGDIAEKKFFLTGKPAPVLLASAACQEARVAVANLYGAKVGRKVSGQIGVFSTKIGDLTLACAGITESLAKKENIEYIVGRAKVANRHPANLPGATEIELKLIFLRDETLIGAQASGRCNEVAELINAIAIAIQNKMKIGEIITMSYGTHPKLTASPVMYPVVVAALDAYRQL</sequence>
<dbReference type="PRINTS" id="PR00368">
    <property type="entry name" value="FADPNR"/>
</dbReference>
<dbReference type="AlphaFoldDB" id="A0A429FZT6"/>
<evidence type="ECO:0000256" key="2">
    <source>
        <dbReference type="ARBA" id="ARBA00009130"/>
    </source>
</evidence>
<dbReference type="InterPro" id="IPR050260">
    <property type="entry name" value="FAD-bd_OxRdtase"/>
</dbReference>
<evidence type="ECO:0000256" key="4">
    <source>
        <dbReference type="ARBA" id="ARBA00022827"/>
    </source>
</evidence>